<dbReference type="Gene3D" id="1.10.10.10">
    <property type="entry name" value="Winged helix-like DNA-binding domain superfamily/Winged helix DNA-binding domain"/>
    <property type="match status" value="1"/>
</dbReference>
<dbReference type="Proteomes" id="UP001516472">
    <property type="component" value="Unassembled WGS sequence"/>
</dbReference>
<proteinExistence type="predicted"/>
<keyword evidence="4" id="KW-1185">Reference proteome</keyword>
<keyword evidence="1" id="KW-0563">Paired box</keyword>
<name>A0ABR9PUR6_9BACT</name>
<gene>
    <name evidence="3" type="ORF">G4177_26215</name>
</gene>
<comment type="caution">
    <text evidence="3">The sequence shown here is derived from an EMBL/GenBank/DDBJ whole genome shotgun (WGS) entry which is preliminary data.</text>
</comment>
<accession>A0ABR9PUR6</accession>
<reference evidence="3 4" key="1">
    <citation type="submission" date="2020-02" db="EMBL/GenBank/DDBJ databases">
        <authorList>
            <person name="Babadi Z.K."/>
            <person name="Risdian C."/>
            <person name="Ebrahimipour G.H."/>
            <person name="Wink J."/>
        </authorList>
    </citation>
    <scope>NUCLEOTIDE SEQUENCE [LARGE SCALE GENOMIC DNA]</scope>
    <source>
        <strain evidence="3 4">ZKHCc1 1396</strain>
    </source>
</reference>
<dbReference type="RefSeq" id="WP_193428877.1">
    <property type="nucleotide sequence ID" value="NZ_CBCSIP010000022.1"/>
</dbReference>
<sequence>MGYGHSLDLRERIIQARQDGESQAELSWRFLVGYATVRRYLGQWEKTGRIGPKPPGGGMPRCIQAQGEAVLRQLLMERPDFTDEKLQRLYAQRTGASVSAATVNRTVRRLGLTRKKVTPRQREGHRSGRAAEVVLRGAHGGRGAREAAFRR</sequence>
<evidence type="ECO:0000313" key="3">
    <source>
        <dbReference type="EMBL" id="MBE4751673.1"/>
    </source>
</evidence>
<evidence type="ECO:0000259" key="2">
    <source>
        <dbReference type="PROSITE" id="PS51057"/>
    </source>
</evidence>
<evidence type="ECO:0000313" key="4">
    <source>
        <dbReference type="Proteomes" id="UP001516472"/>
    </source>
</evidence>
<dbReference type="SUPFAM" id="SSF46689">
    <property type="entry name" value="Homeodomain-like"/>
    <property type="match status" value="1"/>
</dbReference>
<protein>
    <recommendedName>
        <fullName evidence="2">Paired domain-containing protein</fullName>
    </recommendedName>
</protein>
<dbReference type="PROSITE" id="PS51057">
    <property type="entry name" value="PAIRED_2"/>
    <property type="match status" value="1"/>
</dbReference>
<dbReference type="EMBL" id="JAAIYO010000009">
    <property type="protein sequence ID" value="MBE4751673.1"/>
    <property type="molecule type" value="Genomic_DNA"/>
</dbReference>
<feature type="domain" description="Paired" evidence="2">
    <location>
        <begin position="1"/>
        <end position="110"/>
    </location>
</feature>
<evidence type="ECO:0000256" key="1">
    <source>
        <dbReference type="ARBA" id="ARBA00022724"/>
    </source>
</evidence>
<organism evidence="3 4">
    <name type="scientific">Corallococcus soli</name>
    <dbReference type="NCBI Taxonomy" id="2710757"/>
    <lineage>
        <taxon>Bacteria</taxon>
        <taxon>Pseudomonadati</taxon>
        <taxon>Myxococcota</taxon>
        <taxon>Myxococcia</taxon>
        <taxon>Myxococcales</taxon>
        <taxon>Cystobacterineae</taxon>
        <taxon>Myxococcaceae</taxon>
        <taxon>Corallococcus</taxon>
    </lineage>
</organism>
<dbReference type="InterPro" id="IPR001523">
    <property type="entry name" value="Paired_dom"/>
</dbReference>
<dbReference type="InterPro" id="IPR036388">
    <property type="entry name" value="WH-like_DNA-bd_sf"/>
</dbReference>
<dbReference type="InterPro" id="IPR009057">
    <property type="entry name" value="Homeodomain-like_sf"/>
</dbReference>